<dbReference type="InterPro" id="IPR009000">
    <property type="entry name" value="Transl_B-barrel_sf"/>
</dbReference>
<evidence type="ECO:0000313" key="7">
    <source>
        <dbReference type="Proteomes" id="UP000442619"/>
    </source>
</evidence>
<dbReference type="Pfam" id="PF07973">
    <property type="entry name" value="tRNA_SAD"/>
    <property type="match status" value="1"/>
</dbReference>
<dbReference type="GO" id="GO:0003676">
    <property type="term" value="F:nucleic acid binding"/>
    <property type="evidence" value="ECO:0007669"/>
    <property type="project" value="InterPro"/>
</dbReference>
<evidence type="ECO:0000256" key="1">
    <source>
        <dbReference type="ARBA" id="ARBA00001947"/>
    </source>
</evidence>
<dbReference type="Proteomes" id="UP000442619">
    <property type="component" value="Unassembled WGS sequence"/>
</dbReference>
<dbReference type="InterPro" id="IPR018163">
    <property type="entry name" value="Thr/Ala-tRNA-synth_IIc_edit"/>
</dbReference>
<dbReference type="GO" id="GO:0002161">
    <property type="term" value="F:aminoacyl-tRNA deacylase activity"/>
    <property type="evidence" value="ECO:0007669"/>
    <property type="project" value="UniProtKB-ARBA"/>
</dbReference>
<dbReference type="AlphaFoldDB" id="A0A844FW04"/>
<evidence type="ECO:0000256" key="3">
    <source>
        <dbReference type="ARBA" id="ARBA00022723"/>
    </source>
</evidence>
<dbReference type="PANTHER" id="PTHR43462">
    <property type="entry name" value="ALANYL-TRNA EDITING PROTEIN"/>
    <property type="match status" value="1"/>
</dbReference>
<dbReference type="PANTHER" id="PTHR43462:SF1">
    <property type="entry name" value="ALANYL-TRNA EDITING PROTEIN AARSD1"/>
    <property type="match status" value="1"/>
</dbReference>
<dbReference type="SUPFAM" id="SSF50447">
    <property type="entry name" value="Translation proteins"/>
    <property type="match status" value="1"/>
</dbReference>
<dbReference type="Gene3D" id="3.30.980.10">
    <property type="entry name" value="Threonyl-trna Synthetase, Chain A, domain 2"/>
    <property type="match status" value="1"/>
</dbReference>
<dbReference type="GO" id="GO:0006419">
    <property type="term" value="P:alanyl-tRNA aminoacylation"/>
    <property type="evidence" value="ECO:0007669"/>
    <property type="project" value="InterPro"/>
</dbReference>
<evidence type="ECO:0000259" key="5">
    <source>
        <dbReference type="PROSITE" id="PS50860"/>
    </source>
</evidence>
<dbReference type="RefSeq" id="WP_154516582.1">
    <property type="nucleotide sequence ID" value="NZ_VUNM01000018.1"/>
</dbReference>
<keyword evidence="7" id="KW-1185">Reference proteome</keyword>
<keyword evidence="3" id="KW-0479">Metal-binding</keyword>
<dbReference type="Pfam" id="PF01411">
    <property type="entry name" value="tRNA-synt_2c"/>
    <property type="match status" value="1"/>
</dbReference>
<sequence>MMETVKLYDLHPYDTTFCATIQAIEYDKNTTLILDQTLFFPEEGGQCADGGTINGHEVIDVQISQGVIKHILKGYVKLEVGHEVQGEIDWALRFSNMQNHSGEHIFSGIVHREYGYDNVGFHLGKDVVSVDFNGPIDESNLIRIEKEVNQVIYENRVIRAYYPGDEELATLEYRSKKEVDAPLRIVEIEDCDVCACCAPHVMHTGEVGLFKAVHMMNYKGGVRIFILCGQRALDYVLKLDDNMNAIYHMLSANDTSVVKYVQQLIDTNNALKQEIFHLNKKEIQRLIEEADDSHRYFFIEELDKNLQREMVNSLAERVGGYVGVFVGNDQAGYRFILASHTDDTTKLFDKLKELGAKGGGNALMVQGYLKATRDTIEDIIKSQQ</sequence>
<protein>
    <submittedName>
        <fullName evidence="6">Alanyl-tRNA editing protein</fullName>
    </submittedName>
</protein>
<dbReference type="PROSITE" id="PS50860">
    <property type="entry name" value="AA_TRNA_LIGASE_II_ALA"/>
    <property type="match status" value="1"/>
</dbReference>
<dbReference type="GO" id="GO:0046872">
    <property type="term" value="F:metal ion binding"/>
    <property type="evidence" value="ECO:0007669"/>
    <property type="project" value="UniProtKB-KW"/>
</dbReference>
<comment type="cofactor">
    <cofactor evidence="1">
        <name>Zn(2+)</name>
        <dbReference type="ChEBI" id="CHEBI:29105"/>
    </cofactor>
</comment>
<evidence type="ECO:0000256" key="2">
    <source>
        <dbReference type="ARBA" id="ARBA00004496"/>
    </source>
</evidence>
<keyword evidence="4" id="KW-0862">Zinc</keyword>
<organism evidence="6 7">
    <name type="scientific">Sharpea porci</name>
    <dbReference type="NCBI Taxonomy" id="2652286"/>
    <lineage>
        <taxon>Bacteria</taxon>
        <taxon>Bacillati</taxon>
        <taxon>Bacillota</taxon>
        <taxon>Erysipelotrichia</taxon>
        <taxon>Erysipelotrichales</taxon>
        <taxon>Coprobacillaceae</taxon>
        <taxon>Sharpea</taxon>
    </lineage>
</organism>
<evidence type="ECO:0000313" key="6">
    <source>
        <dbReference type="EMBL" id="MST89509.1"/>
    </source>
</evidence>
<dbReference type="SMART" id="SM00863">
    <property type="entry name" value="tRNA_SAD"/>
    <property type="match status" value="1"/>
</dbReference>
<comment type="caution">
    <text evidence="6">The sequence shown here is derived from an EMBL/GenBank/DDBJ whole genome shotgun (WGS) entry which is preliminary data.</text>
</comment>
<comment type="subcellular location">
    <subcellularLocation>
        <location evidence="2">Cytoplasm</location>
    </subcellularLocation>
</comment>
<accession>A0A844FW04</accession>
<proteinExistence type="predicted"/>
<evidence type="ECO:0000256" key="4">
    <source>
        <dbReference type="ARBA" id="ARBA00022833"/>
    </source>
</evidence>
<gene>
    <name evidence="6" type="ORF">FYJ79_07985</name>
</gene>
<dbReference type="SUPFAM" id="SSF55186">
    <property type="entry name" value="ThrRS/AlaRS common domain"/>
    <property type="match status" value="1"/>
</dbReference>
<dbReference type="InterPro" id="IPR018165">
    <property type="entry name" value="Ala-tRNA-synth_IIc_core"/>
</dbReference>
<dbReference type="GO" id="GO:0005737">
    <property type="term" value="C:cytoplasm"/>
    <property type="evidence" value="ECO:0007669"/>
    <property type="project" value="UniProtKB-SubCell"/>
</dbReference>
<dbReference type="EMBL" id="VUNM01000018">
    <property type="protein sequence ID" value="MST89509.1"/>
    <property type="molecule type" value="Genomic_DNA"/>
</dbReference>
<feature type="domain" description="Alanyl-transfer RNA synthetases family profile" evidence="5">
    <location>
        <begin position="1"/>
        <end position="238"/>
    </location>
</feature>
<reference evidence="6 7" key="1">
    <citation type="submission" date="2019-08" db="EMBL/GenBank/DDBJ databases">
        <title>In-depth cultivation of the pig gut microbiome towards novel bacterial diversity and tailored functional studies.</title>
        <authorList>
            <person name="Wylensek D."/>
            <person name="Hitch T.C.A."/>
            <person name="Clavel T."/>
        </authorList>
    </citation>
    <scope>NUCLEOTIDE SEQUENCE [LARGE SCALE GENOMIC DNA]</scope>
    <source>
        <strain evidence="6 7">CA-Schmier-601-WT-3</strain>
    </source>
</reference>
<dbReference type="InterPro" id="IPR012947">
    <property type="entry name" value="tRNA_SAD"/>
</dbReference>
<name>A0A844FW04_9FIRM</name>
<dbReference type="InterPro" id="IPR018164">
    <property type="entry name" value="Ala-tRNA-synth_IIc_N"/>
</dbReference>
<dbReference type="InterPro" id="IPR051335">
    <property type="entry name" value="Alanyl-tRNA_Editing_Enzymes"/>
</dbReference>
<dbReference type="GO" id="GO:0005524">
    <property type="term" value="F:ATP binding"/>
    <property type="evidence" value="ECO:0007669"/>
    <property type="project" value="InterPro"/>
</dbReference>
<dbReference type="GO" id="GO:0004813">
    <property type="term" value="F:alanine-tRNA ligase activity"/>
    <property type="evidence" value="ECO:0007669"/>
    <property type="project" value="InterPro"/>
</dbReference>
<dbReference type="Gene3D" id="2.40.30.130">
    <property type="match status" value="1"/>
</dbReference>